<organism evidence="3 4">
    <name type="scientific">Heracleum sosnowskyi</name>
    <dbReference type="NCBI Taxonomy" id="360622"/>
    <lineage>
        <taxon>Eukaryota</taxon>
        <taxon>Viridiplantae</taxon>
        <taxon>Streptophyta</taxon>
        <taxon>Embryophyta</taxon>
        <taxon>Tracheophyta</taxon>
        <taxon>Spermatophyta</taxon>
        <taxon>Magnoliopsida</taxon>
        <taxon>eudicotyledons</taxon>
        <taxon>Gunneridae</taxon>
        <taxon>Pentapetalae</taxon>
        <taxon>asterids</taxon>
        <taxon>campanulids</taxon>
        <taxon>Apiales</taxon>
        <taxon>Apiaceae</taxon>
        <taxon>Apioideae</taxon>
        <taxon>apioid superclade</taxon>
        <taxon>Tordylieae</taxon>
        <taxon>Tordyliinae</taxon>
        <taxon>Heracleum</taxon>
    </lineage>
</organism>
<evidence type="ECO:0000313" key="4">
    <source>
        <dbReference type="Proteomes" id="UP001237642"/>
    </source>
</evidence>
<accession>A0AAD8IQM9</accession>
<proteinExistence type="predicted"/>
<dbReference type="AlphaFoldDB" id="A0AAD8IQM9"/>
<keyword evidence="1" id="KW-0862">Zinc</keyword>
<name>A0AAD8IQM9_9APIA</name>
<dbReference type="GO" id="GO:0008270">
    <property type="term" value="F:zinc ion binding"/>
    <property type="evidence" value="ECO:0007669"/>
    <property type="project" value="UniProtKB-KW"/>
</dbReference>
<protein>
    <recommendedName>
        <fullName evidence="2">SWIM-type domain-containing protein</fullName>
    </recommendedName>
</protein>
<keyword evidence="1" id="KW-0863">Zinc-finger</keyword>
<gene>
    <name evidence="3" type="ORF">POM88_017366</name>
</gene>
<feature type="domain" description="SWIM-type" evidence="2">
    <location>
        <begin position="207"/>
        <end position="241"/>
    </location>
</feature>
<keyword evidence="4" id="KW-1185">Reference proteome</keyword>
<dbReference type="PANTHER" id="PTHR47718">
    <property type="entry name" value="OS01G0519700 PROTEIN"/>
    <property type="match status" value="1"/>
</dbReference>
<keyword evidence="1" id="KW-0479">Metal-binding</keyword>
<comment type="caution">
    <text evidence="3">The sequence shown here is derived from an EMBL/GenBank/DDBJ whole genome shotgun (WGS) entry which is preliminary data.</text>
</comment>
<dbReference type="PROSITE" id="PS50966">
    <property type="entry name" value="ZF_SWIM"/>
    <property type="match status" value="1"/>
</dbReference>
<evidence type="ECO:0000256" key="1">
    <source>
        <dbReference type="PROSITE-ProRule" id="PRU00325"/>
    </source>
</evidence>
<dbReference type="InterPro" id="IPR007527">
    <property type="entry name" value="Znf_SWIM"/>
</dbReference>
<evidence type="ECO:0000313" key="3">
    <source>
        <dbReference type="EMBL" id="KAK1389188.1"/>
    </source>
</evidence>
<dbReference type="PANTHER" id="PTHR47718:SF18">
    <property type="entry name" value="PROTEIN FAR1-RELATED SEQUENCE 5-LIKE"/>
    <property type="match status" value="1"/>
</dbReference>
<reference evidence="3" key="1">
    <citation type="submission" date="2023-02" db="EMBL/GenBank/DDBJ databases">
        <title>Genome of toxic invasive species Heracleum sosnowskyi carries increased number of genes despite the absence of recent whole-genome duplications.</title>
        <authorList>
            <person name="Schelkunov M."/>
            <person name="Shtratnikova V."/>
            <person name="Makarenko M."/>
            <person name="Klepikova A."/>
            <person name="Omelchenko D."/>
            <person name="Novikova G."/>
            <person name="Obukhova E."/>
            <person name="Bogdanov V."/>
            <person name="Penin A."/>
            <person name="Logacheva M."/>
        </authorList>
    </citation>
    <scope>NUCLEOTIDE SEQUENCE</scope>
    <source>
        <strain evidence="3">Hsosn_3</strain>
        <tissue evidence="3">Leaf</tissue>
    </source>
</reference>
<dbReference type="Proteomes" id="UP001237642">
    <property type="component" value="Unassembled WGS sequence"/>
</dbReference>
<sequence length="416" mass="47941">MGQNPVCIVTDQCPAMNQVIPMSFPATNEFPATKHHLCMWHIMEKFPAKLGNFICKETALMENMKKYIWSSTIEPFEFERGWKAVLKEFKLEGNRWLWEMYVIRTSWIPAFFRDKPMFGLMRTTSRSESENNFFSQFHRQTDTLCEFYLRFESAMDKQRNETARLNEEGSSALPAIVTGMFLEAEAAKLYTRPIFYKVQEEMVASVFEVKVGTNYAECSCKKFVMCDILCRHAFCALNHFEVVKLPRNLVLNRWSKNAKNAPSILKLFGVSEDLAKMENASLKQTNIWFNFQKSMNKAGVNIDKLNYVDKTIKQLSSDLGDDSYITKKDHLEMLMGPQPSEEITIHAPKACKNKGSGLKRFVSAREKAINKGNKRPRKCKLCLSTIHDARTCPSKNKACAEKDVEIEETDKRLITT</sequence>
<evidence type="ECO:0000259" key="2">
    <source>
        <dbReference type="PROSITE" id="PS50966"/>
    </source>
</evidence>
<reference evidence="3" key="2">
    <citation type="submission" date="2023-05" db="EMBL/GenBank/DDBJ databases">
        <authorList>
            <person name="Schelkunov M.I."/>
        </authorList>
    </citation>
    <scope>NUCLEOTIDE SEQUENCE</scope>
    <source>
        <strain evidence="3">Hsosn_3</strain>
        <tissue evidence="3">Leaf</tissue>
    </source>
</reference>
<dbReference type="EMBL" id="JAUIZM010000004">
    <property type="protein sequence ID" value="KAK1389188.1"/>
    <property type="molecule type" value="Genomic_DNA"/>
</dbReference>